<dbReference type="EMBL" id="FOQH01000006">
    <property type="protein sequence ID" value="SFI42350.1"/>
    <property type="molecule type" value="Genomic_DNA"/>
</dbReference>
<dbReference type="InterPro" id="IPR010667">
    <property type="entry name" value="Phage_T4_Gp19"/>
</dbReference>
<organism evidence="1 2">
    <name type="scientific">Albimonas pacifica</name>
    <dbReference type="NCBI Taxonomy" id="1114924"/>
    <lineage>
        <taxon>Bacteria</taxon>
        <taxon>Pseudomonadati</taxon>
        <taxon>Pseudomonadota</taxon>
        <taxon>Alphaproteobacteria</taxon>
        <taxon>Rhodobacterales</taxon>
        <taxon>Paracoccaceae</taxon>
        <taxon>Albimonas</taxon>
    </lineage>
</organism>
<dbReference type="PANTHER" id="PTHR38009:SF1">
    <property type="entry name" value="CONSERVED HYPOTHETICAL PHAGE TAIL PROTEIN"/>
    <property type="match status" value="1"/>
</dbReference>
<name>A0A1I3I3B0_9RHOB</name>
<keyword evidence="2" id="KW-1185">Reference proteome</keyword>
<sequence length="151" mass="16727">MAVRETPWAATNFLVNIGDGPDESSALGGFTDVSGLGTEITLIEYRQGNDKENRVRKLPGLHKVSDVTLKRGVMGLTNFWDWVKATRTSPFTARPVLITMMDEMQEPVLRWKLINARPMKWTGPTFAAKGGSDVAMEELVIAAEGFEWADV</sequence>
<dbReference type="STRING" id="1114924.SAMN05216258_106315"/>
<dbReference type="NCBIfam" id="TIGR02241">
    <property type="entry name" value="conserved hypothetical phage tail region protein"/>
    <property type="match status" value="1"/>
</dbReference>
<accession>A0A1I3I3B0</accession>
<dbReference type="AlphaFoldDB" id="A0A1I3I3B0"/>
<dbReference type="OrthoDB" id="9799891at2"/>
<dbReference type="Proteomes" id="UP000199377">
    <property type="component" value="Unassembled WGS sequence"/>
</dbReference>
<dbReference type="RefSeq" id="WP_092860772.1">
    <property type="nucleotide sequence ID" value="NZ_FOQH01000006.1"/>
</dbReference>
<evidence type="ECO:0000313" key="1">
    <source>
        <dbReference type="EMBL" id="SFI42350.1"/>
    </source>
</evidence>
<evidence type="ECO:0000313" key="2">
    <source>
        <dbReference type="Proteomes" id="UP000199377"/>
    </source>
</evidence>
<dbReference type="GO" id="GO:0005198">
    <property type="term" value="F:structural molecule activity"/>
    <property type="evidence" value="ECO:0007669"/>
    <property type="project" value="InterPro"/>
</dbReference>
<reference evidence="1 2" key="1">
    <citation type="submission" date="2016-10" db="EMBL/GenBank/DDBJ databases">
        <authorList>
            <person name="de Groot N.N."/>
        </authorList>
    </citation>
    <scope>NUCLEOTIDE SEQUENCE [LARGE SCALE GENOMIC DNA]</scope>
    <source>
        <strain evidence="1 2">CGMCC 1.11030</strain>
    </source>
</reference>
<dbReference type="PANTHER" id="PTHR38009">
    <property type="entry name" value="CONSERVED HYPOTHETICAL PHAGE TAIL PROTEIN"/>
    <property type="match status" value="1"/>
</dbReference>
<dbReference type="InterPro" id="IPR011747">
    <property type="entry name" value="CHP02241"/>
</dbReference>
<proteinExistence type="predicted"/>
<gene>
    <name evidence="1" type="ORF">SAMN05216258_106315</name>
</gene>
<protein>
    <submittedName>
        <fullName evidence="1">Conserved hypothetical phage tail region protein</fullName>
    </submittedName>
</protein>
<dbReference type="Pfam" id="PF06841">
    <property type="entry name" value="Phage_T4_gp19"/>
    <property type="match status" value="1"/>
</dbReference>